<dbReference type="InterPro" id="IPR042099">
    <property type="entry name" value="ANL_N_sf"/>
</dbReference>
<evidence type="ECO:0000256" key="3">
    <source>
        <dbReference type="ARBA" id="ARBA00023098"/>
    </source>
</evidence>
<comment type="caution">
    <text evidence="5">The sequence shown here is derived from an EMBL/GenBank/DDBJ whole genome shotgun (WGS) entry which is preliminary data.</text>
</comment>
<feature type="domain" description="AMP-dependent synthetase/ligase" evidence="4">
    <location>
        <begin position="12"/>
        <end position="426"/>
    </location>
</feature>
<evidence type="ECO:0000313" key="5">
    <source>
        <dbReference type="EMBL" id="OHX64206.1"/>
    </source>
</evidence>
<dbReference type="PANTHER" id="PTHR43272:SF32">
    <property type="entry name" value="AMP-DEPENDENT SYNTHETASE_LIGASE DOMAIN-CONTAINING PROTEIN"/>
    <property type="match status" value="1"/>
</dbReference>
<evidence type="ECO:0000313" key="6">
    <source>
        <dbReference type="Proteomes" id="UP000179797"/>
    </source>
</evidence>
<keyword evidence="2" id="KW-0276">Fatty acid metabolism</keyword>
<dbReference type="STRING" id="915059.NH26_21620"/>
<keyword evidence="3" id="KW-0443">Lipid metabolism</keyword>
<keyword evidence="6" id="KW-1185">Reference proteome</keyword>
<dbReference type="EMBL" id="JRYR02000002">
    <property type="protein sequence ID" value="OHX64206.1"/>
    <property type="molecule type" value="Genomic_DNA"/>
</dbReference>
<accession>A0A1S1YT76</accession>
<dbReference type="InterPro" id="IPR020845">
    <property type="entry name" value="AMP-binding_CS"/>
</dbReference>
<evidence type="ECO:0000256" key="2">
    <source>
        <dbReference type="ARBA" id="ARBA00022832"/>
    </source>
</evidence>
<name>A0A1S1YT76_FLAPC</name>
<dbReference type="PROSITE" id="PS00455">
    <property type="entry name" value="AMP_BINDING"/>
    <property type="match status" value="1"/>
</dbReference>
<dbReference type="GO" id="GO:0016020">
    <property type="term" value="C:membrane"/>
    <property type="evidence" value="ECO:0007669"/>
    <property type="project" value="TreeGrafter"/>
</dbReference>
<evidence type="ECO:0000256" key="1">
    <source>
        <dbReference type="ARBA" id="ARBA00022598"/>
    </source>
</evidence>
<evidence type="ECO:0000259" key="4">
    <source>
        <dbReference type="Pfam" id="PF00501"/>
    </source>
</evidence>
<proteinExistence type="predicted"/>
<dbReference type="RefSeq" id="WP_044221000.1">
    <property type="nucleotide sequence ID" value="NZ_JRYR02000002.1"/>
</dbReference>
<dbReference type="Proteomes" id="UP000179797">
    <property type="component" value="Unassembled WGS sequence"/>
</dbReference>
<dbReference type="Gene3D" id="3.40.50.12780">
    <property type="entry name" value="N-terminal domain of ligase-like"/>
    <property type="match status" value="1"/>
</dbReference>
<dbReference type="SUPFAM" id="SSF56801">
    <property type="entry name" value="Acetyl-CoA synthetase-like"/>
    <property type="match status" value="1"/>
</dbReference>
<gene>
    <name evidence="5" type="ORF">NH26_21620</name>
</gene>
<keyword evidence="1 5" id="KW-0436">Ligase</keyword>
<reference evidence="5 6" key="1">
    <citation type="journal article" date="2012" name="Int. J. Syst. Evol. Microbiol.">
        <title>Flammeovirga pacifica sp. nov., isolated from deep-sea sediment.</title>
        <authorList>
            <person name="Xu H."/>
            <person name="Fu Y."/>
            <person name="Yang N."/>
            <person name="Ding Z."/>
            <person name="Lai Q."/>
            <person name="Zeng R."/>
        </authorList>
    </citation>
    <scope>NUCLEOTIDE SEQUENCE [LARGE SCALE GENOMIC DNA]</scope>
    <source>
        <strain evidence="6">DSM 24597 / LMG 26175 / WPAGA1</strain>
    </source>
</reference>
<dbReference type="OrthoDB" id="9803968at2"/>
<dbReference type="GO" id="GO:0004467">
    <property type="term" value="F:long-chain fatty acid-CoA ligase activity"/>
    <property type="evidence" value="ECO:0007669"/>
    <property type="project" value="TreeGrafter"/>
</dbReference>
<organism evidence="5 6">
    <name type="scientific">Flammeovirga pacifica</name>
    <dbReference type="NCBI Taxonomy" id="915059"/>
    <lineage>
        <taxon>Bacteria</taxon>
        <taxon>Pseudomonadati</taxon>
        <taxon>Bacteroidota</taxon>
        <taxon>Cytophagia</taxon>
        <taxon>Cytophagales</taxon>
        <taxon>Flammeovirgaceae</taxon>
        <taxon>Flammeovirga</taxon>
    </lineage>
</organism>
<dbReference type="Pfam" id="PF00501">
    <property type="entry name" value="AMP-binding"/>
    <property type="match status" value="1"/>
</dbReference>
<dbReference type="AlphaFoldDB" id="A0A1S1YT76"/>
<protein>
    <submittedName>
        <fullName evidence="5">Long-chain fatty acid--CoA ligase</fullName>
    </submittedName>
</protein>
<dbReference type="CDD" id="cd05907">
    <property type="entry name" value="VL_LC_FACS_like"/>
    <property type="match status" value="1"/>
</dbReference>
<sequence length="602" mass="68014">MSHTSHLVHNLRNQVQKQGNKDAARFRVADNLWESISWTDFGHEIDLVSKSLLANGIGVQDKVGIYAQNMPFWTVADFATQQIRGVAVSIYATSTSHQAAYIINDAQIKVLFVGDQEQYDNAIEVFDRCESLTTIVAMKKELHLRHHKAGIHWIDFTEQGGKAEKEEMMQRIEDANMEDLVTLIYTSGTTGEPKGVMLDYVNFISQFEAHSELVDFTEKDVNLSFLPLSHVFERTWSMYVFYNGATNCYLEDVKLIKEALVEAKPHVMCAVPRFYEKIFSAIHDKVAKASPSKKKLFHWAVGMGKKAFDAKQEGKTLGGFDKMKFNLATKLVLGKFQKLLGGNIKFMPAGGAKLDPEIGAFFHSIGIPIILGYGLTETNATVSAWHINQKFYTETIGTTMPGCEIKIDDKTGEILVKSKVVMKGYYNKPEETAKSFDENGFFKTGDKGEFDEKGNLLITDRIKELMKTSNGKYIAPQLVEGKIGKDHFVEQIATIADARNFVSALIVPTFETLEVYAQENDIAYSSKEDLIKNSQIIRMYEARIEKAQHDLANFEKVKKFTLLSKEFSQELGEMTPTLKLKRKVINKNYEAEINEMYSVAHK</sequence>
<dbReference type="InterPro" id="IPR000873">
    <property type="entry name" value="AMP-dep_synth/lig_dom"/>
</dbReference>
<dbReference type="PANTHER" id="PTHR43272">
    <property type="entry name" value="LONG-CHAIN-FATTY-ACID--COA LIGASE"/>
    <property type="match status" value="1"/>
</dbReference>
<dbReference type="Pfam" id="PF23562">
    <property type="entry name" value="AMP-binding_C_3"/>
    <property type="match status" value="1"/>
</dbReference>